<dbReference type="Gene3D" id="3.40.50.720">
    <property type="entry name" value="NAD(P)-binding Rossmann-like Domain"/>
    <property type="match status" value="1"/>
</dbReference>
<proteinExistence type="predicted"/>
<dbReference type="Proteomes" id="UP000295444">
    <property type="component" value="Unassembled WGS sequence"/>
</dbReference>
<name>A0A4V3CZS1_LABRH</name>
<dbReference type="RefSeq" id="WP_133849493.1">
    <property type="nucleotide sequence ID" value="NZ_SNXZ01000002.1"/>
</dbReference>
<gene>
    <name evidence="1" type="ORF">EV186_102697</name>
</gene>
<dbReference type="PANTHER" id="PTHR43431">
    <property type="entry name" value="OXIDOREDUCTASE, SHORT CHAIN DEHYDROGENASE/REDUCTASE FAMILY (AFU_ORTHOLOGUE AFUA_5G14000)"/>
    <property type="match status" value="1"/>
</dbReference>
<dbReference type="Pfam" id="PF00106">
    <property type="entry name" value="adh_short"/>
    <property type="match status" value="1"/>
</dbReference>
<dbReference type="AlphaFoldDB" id="A0A4V3CZS1"/>
<organism evidence="1 2">
    <name type="scientific">Labedaea rhizosphaerae</name>
    <dbReference type="NCBI Taxonomy" id="598644"/>
    <lineage>
        <taxon>Bacteria</taxon>
        <taxon>Bacillati</taxon>
        <taxon>Actinomycetota</taxon>
        <taxon>Actinomycetes</taxon>
        <taxon>Pseudonocardiales</taxon>
        <taxon>Pseudonocardiaceae</taxon>
        <taxon>Labedaea</taxon>
    </lineage>
</organism>
<dbReference type="PANTHER" id="PTHR43431:SF7">
    <property type="entry name" value="OXIDOREDUCTASE, SHORT CHAIN DEHYDROGENASE_REDUCTASE FAMILY (AFU_ORTHOLOGUE AFUA_5G14000)"/>
    <property type="match status" value="1"/>
</dbReference>
<dbReference type="InterPro" id="IPR002347">
    <property type="entry name" value="SDR_fam"/>
</dbReference>
<dbReference type="OrthoDB" id="9799818at2"/>
<keyword evidence="2" id="KW-1185">Reference proteome</keyword>
<dbReference type="SUPFAM" id="SSF51735">
    <property type="entry name" value="NAD(P)-binding Rossmann-fold domains"/>
    <property type="match status" value="1"/>
</dbReference>
<dbReference type="EMBL" id="SNXZ01000002">
    <property type="protein sequence ID" value="TDQ00831.1"/>
    <property type="molecule type" value="Genomic_DNA"/>
</dbReference>
<comment type="caution">
    <text evidence="1">The sequence shown here is derived from an EMBL/GenBank/DDBJ whole genome shotgun (WGS) entry which is preliminary data.</text>
</comment>
<evidence type="ECO:0000313" key="2">
    <source>
        <dbReference type="Proteomes" id="UP000295444"/>
    </source>
</evidence>
<reference evidence="1 2" key="1">
    <citation type="submission" date="2019-03" db="EMBL/GenBank/DDBJ databases">
        <title>Genomic Encyclopedia of Type Strains, Phase IV (KMG-IV): sequencing the most valuable type-strain genomes for metagenomic binning, comparative biology and taxonomic classification.</title>
        <authorList>
            <person name="Goeker M."/>
        </authorList>
    </citation>
    <scope>NUCLEOTIDE SEQUENCE [LARGE SCALE GENOMIC DNA]</scope>
    <source>
        <strain evidence="1 2">DSM 45361</strain>
    </source>
</reference>
<sequence>MSKSIAVFGAGPALGASVARRYAKEGYTVVLVARDRERLDELAAELGGAHAIAADLSDLDGLPALAGQVRDLVGELDTLYYGACSGGFTPATDLTAERLRAFLPLSVDALVALVHEFLPSMLDRHDGAILTAQGVSAVRGMPYISGPGPALAAQRNYLQSLRAEVAGQGVHVGGLYIGAAIEKSPFHAAHVAAKAAGEPVPDLAIADPDELAELVWTMQATRRPEVIHPEGLLG</sequence>
<accession>A0A4V3CZS1</accession>
<protein>
    <submittedName>
        <fullName evidence="1">Short-subunit dehydrogenase</fullName>
    </submittedName>
</protein>
<evidence type="ECO:0000313" key="1">
    <source>
        <dbReference type="EMBL" id="TDQ00831.1"/>
    </source>
</evidence>
<dbReference type="InterPro" id="IPR036291">
    <property type="entry name" value="NAD(P)-bd_dom_sf"/>
</dbReference>
<dbReference type="CDD" id="cd05233">
    <property type="entry name" value="SDR_c"/>
    <property type="match status" value="1"/>
</dbReference>